<name>A0A5P8WJ07_9NOSO</name>
<reference evidence="1 2" key="1">
    <citation type="submission" date="2019-10" db="EMBL/GenBank/DDBJ databases">
        <title>Genomic and transcriptomic insights into the perfect genentic adaptation of a filamentous nitrogen-fixing cyanobacterium to rice fields.</title>
        <authorList>
            <person name="Chen Z."/>
        </authorList>
    </citation>
    <scope>NUCLEOTIDE SEQUENCE [LARGE SCALE GENOMIC DNA]</scope>
    <source>
        <strain evidence="1">CCNUC1</strain>
    </source>
</reference>
<evidence type="ECO:0000313" key="2">
    <source>
        <dbReference type="Proteomes" id="UP000326678"/>
    </source>
</evidence>
<evidence type="ECO:0000313" key="1">
    <source>
        <dbReference type="EMBL" id="QFS52825.1"/>
    </source>
</evidence>
<gene>
    <name evidence="1" type="ORF">GXM_10089</name>
</gene>
<dbReference type="Proteomes" id="UP000326678">
    <property type="component" value="Chromosome pGXM04"/>
</dbReference>
<dbReference type="EMBL" id="CP045231">
    <property type="protein sequence ID" value="QFS52825.1"/>
    <property type="molecule type" value="Genomic_DNA"/>
</dbReference>
<proteinExistence type="predicted"/>
<organism evidence="1 2">
    <name type="scientific">Nostoc sphaeroides CCNUC1</name>
    <dbReference type="NCBI Taxonomy" id="2653204"/>
    <lineage>
        <taxon>Bacteria</taxon>
        <taxon>Bacillati</taxon>
        <taxon>Cyanobacteriota</taxon>
        <taxon>Cyanophyceae</taxon>
        <taxon>Nostocales</taxon>
        <taxon>Nostocaceae</taxon>
        <taxon>Nostoc</taxon>
    </lineage>
</organism>
<keyword evidence="2" id="KW-1185">Reference proteome</keyword>
<accession>A0A5P8WJ07</accession>
<protein>
    <submittedName>
        <fullName evidence="1">Transposase</fullName>
    </submittedName>
</protein>
<sequence length="99" mass="11168">MWTGSINGVKLQVWATWLFYAVLVDLGDAVADELSLPFDRISLEMIYRGLYHFNVAYDKGNAEDPIKYFAAPENQDLGVVKYLRKPVSKLDLSPFPAPS</sequence>
<dbReference type="KEGG" id="nsh:GXM_10089"/>
<dbReference type="AlphaFoldDB" id="A0A5P8WJ07"/>